<dbReference type="EMBL" id="CAFBOU010000003">
    <property type="protein sequence ID" value="CAB4983353.1"/>
    <property type="molecule type" value="Genomic_DNA"/>
</dbReference>
<dbReference type="PANTHER" id="PTHR43792">
    <property type="entry name" value="GNAT FAMILY, PUTATIVE (AFU_ORTHOLOGUE AFUA_3G00765)-RELATED-RELATED"/>
    <property type="match status" value="1"/>
</dbReference>
<dbReference type="Pfam" id="PF13302">
    <property type="entry name" value="Acetyltransf_3"/>
    <property type="match status" value="1"/>
</dbReference>
<reference evidence="2" key="1">
    <citation type="submission" date="2020-05" db="EMBL/GenBank/DDBJ databases">
        <authorList>
            <person name="Chiriac C."/>
            <person name="Salcher M."/>
            <person name="Ghai R."/>
            <person name="Kavagutti S V."/>
        </authorList>
    </citation>
    <scope>NUCLEOTIDE SEQUENCE</scope>
</reference>
<dbReference type="SUPFAM" id="SSF55729">
    <property type="entry name" value="Acyl-CoA N-acyltransferases (Nat)"/>
    <property type="match status" value="1"/>
</dbReference>
<proteinExistence type="predicted"/>
<dbReference type="InterPro" id="IPR051531">
    <property type="entry name" value="N-acetyltransferase"/>
</dbReference>
<dbReference type="Gene3D" id="3.40.630.30">
    <property type="match status" value="1"/>
</dbReference>
<evidence type="ECO:0000259" key="1">
    <source>
        <dbReference type="PROSITE" id="PS51186"/>
    </source>
</evidence>
<organism evidence="2">
    <name type="scientific">freshwater metagenome</name>
    <dbReference type="NCBI Taxonomy" id="449393"/>
    <lineage>
        <taxon>unclassified sequences</taxon>
        <taxon>metagenomes</taxon>
        <taxon>ecological metagenomes</taxon>
    </lineage>
</organism>
<dbReference type="CDD" id="cd04301">
    <property type="entry name" value="NAT_SF"/>
    <property type="match status" value="1"/>
</dbReference>
<dbReference type="InterPro" id="IPR016181">
    <property type="entry name" value="Acyl_CoA_acyltransferase"/>
</dbReference>
<evidence type="ECO:0000313" key="2">
    <source>
        <dbReference type="EMBL" id="CAB4983353.1"/>
    </source>
</evidence>
<feature type="domain" description="N-acetyltransferase" evidence="1">
    <location>
        <begin position="2"/>
        <end position="172"/>
    </location>
</feature>
<sequence length="178" mass="20163">MISLRPWQNDDLEYFYQIYSRTEVARWVGAQPRRVVANLEEAQTKLASYQKLHNESTYPCGLWAIIPAGSNAPVGTALLLPLKKDGVITDQFEIGWHLHPDWWGKGLATESAKVLLALAKEAGISRVLALCDPDNDKSFAVMQRLQMHDGGITEDWYGLPLRQAIWLEKEESPYKPDL</sequence>
<gene>
    <name evidence="2" type="ORF">UFOPK4010_00105</name>
</gene>
<dbReference type="GO" id="GO:0016747">
    <property type="term" value="F:acyltransferase activity, transferring groups other than amino-acyl groups"/>
    <property type="evidence" value="ECO:0007669"/>
    <property type="project" value="InterPro"/>
</dbReference>
<dbReference type="PROSITE" id="PS51186">
    <property type="entry name" value="GNAT"/>
    <property type="match status" value="1"/>
</dbReference>
<name>A0A6J7MYF9_9ZZZZ</name>
<dbReference type="InterPro" id="IPR000182">
    <property type="entry name" value="GNAT_dom"/>
</dbReference>
<dbReference type="PANTHER" id="PTHR43792:SF1">
    <property type="entry name" value="N-ACETYLTRANSFERASE DOMAIN-CONTAINING PROTEIN"/>
    <property type="match status" value="1"/>
</dbReference>
<accession>A0A6J7MYF9</accession>
<protein>
    <submittedName>
        <fullName evidence="2">Unannotated protein</fullName>
    </submittedName>
</protein>
<dbReference type="AlphaFoldDB" id="A0A6J7MYF9"/>